<dbReference type="Proteomes" id="UP000886741">
    <property type="component" value="Unassembled WGS sequence"/>
</dbReference>
<dbReference type="AlphaFoldDB" id="A0A9D1JT67"/>
<comment type="similarity">
    <text evidence="3">Belongs to the bacterial microcompartments protein family.</text>
</comment>
<dbReference type="EMBL" id="DVJJ01000106">
    <property type="protein sequence ID" value="HIS65095.1"/>
    <property type="molecule type" value="Genomic_DNA"/>
</dbReference>
<organism evidence="5 6">
    <name type="scientific">Candidatus Avoscillospira avistercoris</name>
    <dbReference type="NCBI Taxonomy" id="2840707"/>
    <lineage>
        <taxon>Bacteria</taxon>
        <taxon>Bacillati</taxon>
        <taxon>Bacillota</taxon>
        <taxon>Clostridia</taxon>
        <taxon>Eubacteriales</taxon>
        <taxon>Oscillospiraceae</taxon>
        <taxon>Oscillospiraceae incertae sedis</taxon>
        <taxon>Candidatus Avoscillospira</taxon>
    </lineage>
</organism>
<dbReference type="InterPro" id="IPR000249">
    <property type="entry name" value="BMC_dom"/>
</dbReference>
<dbReference type="PROSITE" id="PS51930">
    <property type="entry name" value="BMC_2"/>
    <property type="match status" value="2"/>
</dbReference>
<evidence type="ECO:0000259" key="4">
    <source>
        <dbReference type="PROSITE" id="PS51930"/>
    </source>
</evidence>
<gene>
    <name evidence="5" type="ORF">IAA83_06975</name>
</gene>
<dbReference type="Gene3D" id="3.30.70.1710">
    <property type="match status" value="2"/>
</dbReference>
<protein>
    <submittedName>
        <fullName evidence="5">BMC domain-containing protein</fullName>
    </submittedName>
</protein>
<dbReference type="InterPro" id="IPR050575">
    <property type="entry name" value="BMC_shell"/>
</dbReference>
<feature type="domain" description="BMC" evidence="4">
    <location>
        <begin position="96"/>
        <end position="179"/>
    </location>
</feature>
<dbReference type="Pfam" id="PF00936">
    <property type="entry name" value="BMC"/>
    <property type="match status" value="2"/>
</dbReference>
<dbReference type="SMART" id="SM00877">
    <property type="entry name" value="BMC"/>
    <property type="match status" value="2"/>
</dbReference>
<evidence type="ECO:0000256" key="1">
    <source>
        <dbReference type="ARBA" id="ARBA00024322"/>
    </source>
</evidence>
<dbReference type="PANTHER" id="PTHR33941">
    <property type="entry name" value="PROPANEDIOL UTILIZATION PROTEIN PDUA"/>
    <property type="match status" value="1"/>
</dbReference>
<proteinExistence type="inferred from homology"/>
<dbReference type="InterPro" id="IPR037233">
    <property type="entry name" value="CcmK-like_sf"/>
</dbReference>
<reference evidence="5" key="1">
    <citation type="submission" date="2020-10" db="EMBL/GenBank/DDBJ databases">
        <authorList>
            <person name="Gilroy R."/>
        </authorList>
    </citation>
    <scope>NUCLEOTIDE SEQUENCE</scope>
    <source>
        <strain evidence="5">ChiBcec16-1751</strain>
    </source>
</reference>
<comment type="subcellular location">
    <subcellularLocation>
        <location evidence="1">Bacterial microcompartment</location>
    </subcellularLocation>
</comment>
<keyword evidence="2" id="KW-1283">Bacterial microcompartment</keyword>
<accession>A0A9D1JT67</accession>
<dbReference type="InterPro" id="IPR044872">
    <property type="entry name" value="CcmK/CsoS1_BMC"/>
</dbReference>
<dbReference type="SUPFAM" id="SSF143414">
    <property type="entry name" value="CcmK-like"/>
    <property type="match status" value="2"/>
</dbReference>
<dbReference type="GO" id="GO:0031469">
    <property type="term" value="C:bacterial microcompartment"/>
    <property type="evidence" value="ECO:0007669"/>
    <property type="project" value="UniProtKB-SubCell"/>
</dbReference>
<sequence>MAAAVGLIEFTSIARGIAACDDMVKAAQVELLRAATVCPGKYIVLIGGDTGSVREAMAAGKSCGGPYVADTLMLPSVHEQVIPAICMTNPVTARGAVGVMEFYSIASAVVAADAAAKAANVTLIEVRTGYAIGGKGFVTLTGDVGAVRAAVDAATRNAELLVQTAILPRPDPKLFEALL</sequence>
<feature type="domain" description="BMC" evidence="4">
    <location>
        <begin position="4"/>
        <end position="86"/>
    </location>
</feature>
<dbReference type="PIRSF" id="PIRSF034834">
    <property type="entry name" value="PduT"/>
    <property type="match status" value="1"/>
</dbReference>
<evidence type="ECO:0000313" key="5">
    <source>
        <dbReference type="EMBL" id="HIS65095.1"/>
    </source>
</evidence>
<evidence type="ECO:0000256" key="2">
    <source>
        <dbReference type="ARBA" id="ARBA00024446"/>
    </source>
</evidence>
<reference evidence="5" key="2">
    <citation type="journal article" date="2021" name="PeerJ">
        <title>Extensive microbial diversity within the chicken gut microbiome revealed by metagenomics and culture.</title>
        <authorList>
            <person name="Gilroy R."/>
            <person name="Ravi A."/>
            <person name="Getino M."/>
            <person name="Pursley I."/>
            <person name="Horton D.L."/>
            <person name="Alikhan N.F."/>
            <person name="Baker D."/>
            <person name="Gharbi K."/>
            <person name="Hall N."/>
            <person name="Watson M."/>
            <person name="Adriaenssens E.M."/>
            <person name="Foster-Nyarko E."/>
            <person name="Jarju S."/>
            <person name="Secka A."/>
            <person name="Antonio M."/>
            <person name="Oren A."/>
            <person name="Chaudhuri R.R."/>
            <person name="La Ragione R."/>
            <person name="Hildebrand F."/>
            <person name="Pallen M.J."/>
        </authorList>
    </citation>
    <scope>NUCLEOTIDE SEQUENCE</scope>
    <source>
        <strain evidence="5">ChiBcec16-1751</strain>
    </source>
</reference>
<dbReference type="PANTHER" id="PTHR33941:SF11">
    <property type="entry name" value="BACTERIAL MICROCOMPARTMENT SHELL PROTEIN PDUJ"/>
    <property type="match status" value="1"/>
</dbReference>
<name>A0A9D1JT67_9FIRM</name>
<dbReference type="InterPro" id="IPR011238">
    <property type="entry name" value="Micro_shell_prot_PduT"/>
</dbReference>
<evidence type="ECO:0000313" key="6">
    <source>
        <dbReference type="Proteomes" id="UP000886741"/>
    </source>
</evidence>
<dbReference type="CDD" id="cd07053">
    <property type="entry name" value="BMC_PduT_repeat1"/>
    <property type="match status" value="1"/>
</dbReference>
<evidence type="ECO:0000256" key="3">
    <source>
        <dbReference type="PROSITE-ProRule" id="PRU01278"/>
    </source>
</evidence>
<comment type="caution">
    <text evidence="5">The sequence shown here is derived from an EMBL/GenBank/DDBJ whole genome shotgun (WGS) entry which is preliminary data.</text>
</comment>